<dbReference type="AlphaFoldDB" id="A0AAE9CZM2"/>
<dbReference type="PANTHER" id="PTHR10664">
    <property type="entry name" value="SERPENTINE RECEPTOR-C.ELEGANS"/>
    <property type="match status" value="1"/>
</dbReference>
<proteinExistence type="predicted"/>
<organism evidence="2 3">
    <name type="scientific">Caenorhabditis briggsae</name>
    <dbReference type="NCBI Taxonomy" id="6238"/>
    <lineage>
        <taxon>Eukaryota</taxon>
        <taxon>Metazoa</taxon>
        <taxon>Ecdysozoa</taxon>
        <taxon>Nematoda</taxon>
        <taxon>Chromadorea</taxon>
        <taxon>Rhabditida</taxon>
        <taxon>Rhabditina</taxon>
        <taxon>Rhabditomorpha</taxon>
        <taxon>Rhabditoidea</taxon>
        <taxon>Rhabditidae</taxon>
        <taxon>Peloderinae</taxon>
        <taxon>Caenorhabditis</taxon>
    </lineage>
</organism>
<dbReference type="EMBL" id="CP090895">
    <property type="protein sequence ID" value="ULT86810.1"/>
    <property type="molecule type" value="Genomic_DNA"/>
</dbReference>
<dbReference type="PANTHER" id="PTHR10664:SF2">
    <property type="entry name" value="SERPENTINE RECEPTOR, CLASS BC (CLASS B-LIKE)"/>
    <property type="match status" value="1"/>
</dbReference>
<reference evidence="2 3" key="1">
    <citation type="submission" date="2022-02" db="EMBL/GenBank/DDBJ databases">
        <title>Chromosome-level reference genomes for two strains of Caenorhabditis briggsae: an improved platform for comparative genomics.</title>
        <authorList>
            <person name="Stevens L."/>
            <person name="Andersen E.C."/>
        </authorList>
    </citation>
    <scope>NUCLEOTIDE SEQUENCE [LARGE SCALE GENOMIC DNA]</scope>
    <source>
        <strain evidence="2">QX1410_ONT</strain>
        <tissue evidence="2">Whole-organism</tissue>
    </source>
</reference>
<dbReference type="Proteomes" id="UP000827892">
    <property type="component" value="Chromosome V"/>
</dbReference>
<sequence length="74" mass="8470">MFDFLPNFIASQNSKTEFFSFQNIGPYGTVAKLFGCAIEAFLVFRTMRKGNESRLSENSRSSSRHLKQKNITKV</sequence>
<accession>A0AAE9CZM2</accession>
<evidence type="ECO:0000313" key="2">
    <source>
        <dbReference type="EMBL" id="ULT86810.1"/>
    </source>
</evidence>
<dbReference type="Pfam" id="PF10316">
    <property type="entry name" value="7TM_GPCR_Srbc"/>
    <property type="match status" value="1"/>
</dbReference>
<dbReference type="InterPro" id="IPR019420">
    <property type="entry name" value="7TM_GPCR_serpentine_rcpt_Srbc"/>
</dbReference>
<feature type="compositionally biased region" description="Basic residues" evidence="1">
    <location>
        <begin position="62"/>
        <end position="74"/>
    </location>
</feature>
<evidence type="ECO:0000256" key="1">
    <source>
        <dbReference type="SAM" id="MobiDB-lite"/>
    </source>
</evidence>
<protein>
    <submittedName>
        <fullName evidence="2">Uncharacterized protein</fullName>
    </submittedName>
</protein>
<gene>
    <name evidence="2" type="ORF">L3Y34_006495</name>
</gene>
<feature type="region of interest" description="Disordered" evidence="1">
    <location>
        <begin position="51"/>
        <end position="74"/>
    </location>
</feature>
<evidence type="ECO:0000313" key="3">
    <source>
        <dbReference type="Proteomes" id="UP000827892"/>
    </source>
</evidence>
<name>A0AAE9CZM2_CAEBR</name>